<reference evidence="1" key="1">
    <citation type="submission" date="2019-11" db="EMBL/GenBank/DDBJ databases">
        <title>Nori genome reveals adaptations in red seaweeds to the harsh intertidal environment.</title>
        <authorList>
            <person name="Wang D."/>
            <person name="Mao Y."/>
        </authorList>
    </citation>
    <scope>NUCLEOTIDE SEQUENCE</scope>
    <source>
        <tissue evidence="1">Gametophyte</tissue>
    </source>
</reference>
<comment type="caution">
    <text evidence="1">The sequence shown here is derived from an EMBL/GenBank/DDBJ whole genome shotgun (WGS) entry which is preliminary data.</text>
</comment>
<gene>
    <name evidence="1" type="ORF">I4F81_007066</name>
</gene>
<name>A0ACC3C336_PYRYE</name>
<evidence type="ECO:0000313" key="1">
    <source>
        <dbReference type="EMBL" id="KAK1864520.1"/>
    </source>
</evidence>
<proteinExistence type="predicted"/>
<dbReference type="EMBL" id="CM020619">
    <property type="protein sequence ID" value="KAK1864520.1"/>
    <property type="molecule type" value="Genomic_DNA"/>
</dbReference>
<keyword evidence="2" id="KW-1185">Reference proteome</keyword>
<organism evidence="1 2">
    <name type="scientific">Pyropia yezoensis</name>
    <name type="common">Susabi-nori</name>
    <name type="synonym">Porphyra yezoensis</name>
    <dbReference type="NCBI Taxonomy" id="2788"/>
    <lineage>
        <taxon>Eukaryota</taxon>
        <taxon>Rhodophyta</taxon>
        <taxon>Bangiophyceae</taxon>
        <taxon>Bangiales</taxon>
        <taxon>Bangiaceae</taxon>
        <taxon>Pyropia</taxon>
    </lineage>
</organism>
<evidence type="ECO:0000313" key="2">
    <source>
        <dbReference type="Proteomes" id="UP000798662"/>
    </source>
</evidence>
<sequence length="171" mass="18572">MWCQVPTMAQWTDADVATSLEAIRDRCNAPEPAPVRPVRPGDLAALRHSVTTFWDTRGDQFSAWWRALPPPDRRRLLRVVAPHMPAGGDAAPRAETGEDMSGAAALCPEMNLDALSGDPSALPRLYAARRCPLDDYDAAWEAEVADLDAVRAACRRGYRLGRPPGRGGAAL</sequence>
<protein>
    <submittedName>
        <fullName evidence="1">Uncharacterized protein</fullName>
    </submittedName>
</protein>
<dbReference type="Proteomes" id="UP000798662">
    <property type="component" value="Chromosome 2"/>
</dbReference>
<accession>A0ACC3C336</accession>